<dbReference type="SUPFAM" id="SSF55781">
    <property type="entry name" value="GAF domain-like"/>
    <property type="match status" value="1"/>
</dbReference>
<evidence type="ECO:0000313" key="7">
    <source>
        <dbReference type="Proteomes" id="UP001303001"/>
    </source>
</evidence>
<evidence type="ECO:0000256" key="4">
    <source>
        <dbReference type="ARBA" id="ARBA00023163"/>
    </source>
</evidence>
<evidence type="ECO:0000256" key="2">
    <source>
        <dbReference type="ARBA" id="ARBA00022777"/>
    </source>
</evidence>
<evidence type="ECO:0000256" key="3">
    <source>
        <dbReference type="ARBA" id="ARBA00023015"/>
    </source>
</evidence>
<dbReference type="SMART" id="SM00065">
    <property type="entry name" value="GAF"/>
    <property type="match status" value="1"/>
</dbReference>
<keyword evidence="3" id="KW-0805">Transcription regulation</keyword>
<evidence type="ECO:0000256" key="1">
    <source>
        <dbReference type="ARBA" id="ARBA00022679"/>
    </source>
</evidence>
<accession>A0ABY9ZVJ2</accession>
<dbReference type="InterPro" id="IPR029016">
    <property type="entry name" value="GAF-like_dom_sf"/>
</dbReference>
<organism evidence="6 7">
    <name type="scientific">Micromonospora halotolerans</name>
    <dbReference type="NCBI Taxonomy" id="709879"/>
    <lineage>
        <taxon>Bacteria</taxon>
        <taxon>Bacillati</taxon>
        <taxon>Actinomycetota</taxon>
        <taxon>Actinomycetes</taxon>
        <taxon>Micromonosporales</taxon>
        <taxon>Micromonosporaceae</taxon>
        <taxon>Micromonospora</taxon>
    </lineage>
</organism>
<sequence length="238" mass="25227">MPPPPTDPADAFAELGRIKLGEVGLDDVLQRVAELAKRASPTPVEVSVTLVRNNIGHTAAFTDDLARDMDERQYAQGRGPCLDAAASGDVLPVPDLTADDRWPDWAERGAKAGVGSSVSIGLPIQDAVVGALNVYARTPHAFDDDTVAVLETFAAYAAVALANAQLYDSTATLARQMQEAMASRAVIEQAKGIIMAERRCTPTEAFNVLAKVSQDSNRKVRDVAQALVDRAAGKQSTS</sequence>
<dbReference type="EMBL" id="CP134876">
    <property type="protein sequence ID" value="WNM39215.1"/>
    <property type="molecule type" value="Genomic_DNA"/>
</dbReference>
<keyword evidence="4" id="KW-0804">Transcription</keyword>
<dbReference type="Gene3D" id="3.30.450.40">
    <property type="match status" value="1"/>
</dbReference>
<dbReference type="PIRSF" id="PIRSF036625">
    <property type="entry name" value="GAF_ANTAR"/>
    <property type="match status" value="1"/>
</dbReference>
<dbReference type="SUPFAM" id="SSF52172">
    <property type="entry name" value="CheY-like"/>
    <property type="match status" value="1"/>
</dbReference>
<dbReference type="InterPro" id="IPR012074">
    <property type="entry name" value="GAF_ANTAR"/>
</dbReference>
<proteinExistence type="predicted"/>
<keyword evidence="2" id="KW-0418">Kinase</keyword>
<dbReference type="InterPro" id="IPR036388">
    <property type="entry name" value="WH-like_DNA-bd_sf"/>
</dbReference>
<dbReference type="InterPro" id="IPR003018">
    <property type="entry name" value="GAF"/>
</dbReference>
<dbReference type="PROSITE" id="PS50921">
    <property type="entry name" value="ANTAR"/>
    <property type="match status" value="1"/>
</dbReference>
<dbReference type="SMART" id="SM01012">
    <property type="entry name" value="ANTAR"/>
    <property type="match status" value="1"/>
</dbReference>
<keyword evidence="1" id="KW-0808">Transferase</keyword>
<feature type="domain" description="ANTAR" evidence="5">
    <location>
        <begin position="167"/>
        <end position="228"/>
    </location>
</feature>
<dbReference type="RefSeq" id="WP_313721125.1">
    <property type="nucleotide sequence ID" value="NZ_CP134876.1"/>
</dbReference>
<dbReference type="Proteomes" id="UP001303001">
    <property type="component" value="Chromosome"/>
</dbReference>
<evidence type="ECO:0000313" key="6">
    <source>
        <dbReference type="EMBL" id="WNM39215.1"/>
    </source>
</evidence>
<protein>
    <submittedName>
        <fullName evidence="6">GAF and ANTAR domain-containing protein</fullName>
    </submittedName>
</protein>
<keyword evidence="7" id="KW-1185">Reference proteome</keyword>
<dbReference type="Gene3D" id="1.10.10.10">
    <property type="entry name" value="Winged helix-like DNA-binding domain superfamily/Winged helix DNA-binding domain"/>
    <property type="match status" value="1"/>
</dbReference>
<dbReference type="Pfam" id="PF13185">
    <property type="entry name" value="GAF_2"/>
    <property type="match status" value="1"/>
</dbReference>
<dbReference type="InterPro" id="IPR005561">
    <property type="entry name" value="ANTAR"/>
</dbReference>
<gene>
    <name evidence="6" type="ORF">RMN56_29540</name>
</gene>
<evidence type="ECO:0000259" key="5">
    <source>
        <dbReference type="PROSITE" id="PS50921"/>
    </source>
</evidence>
<dbReference type="InterPro" id="IPR011006">
    <property type="entry name" value="CheY-like_superfamily"/>
</dbReference>
<name>A0ABY9ZVJ2_9ACTN</name>
<dbReference type="Pfam" id="PF03861">
    <property type="entry name" value="ANTAR"/>
    <property type="match status" value="1"/>
</dbReference>
<reference evidence="6 7" key="1">
    <citation type="submission" date="2023-09" db="EMBL/GenBank/DDBJ databases">
        <title>Micromonospora halotolerans DSM 45598 genome sequence.</title>
        <authorList>
            <person name="Mo P."/>
        </authorList>
    </citation>
    <scope>NUCLEOTIDE SEQUENCE [LARGE SCALE GENOMIC DNA]</scope>
    <source>
        <strain evidence="6 7">DSM 45598</strain>
    </source>
</reference>